<dbReference type="OrthoDB" id="949239at2"/>
<dbReference type="PATRIC" id="fig|1379870.5.peg.1574"/>
<dbReference type="Gene3D" id="2.60.120.560">
    <property type="entry name" value="Exo-inulinase, domain 1"/>
    <property type="match status" value="1"/>
</dbReference>
<evidence type="ECO:0000313" key="3">
    <source>
        <dbReference type="Proteomes" id="UP000033054"/>
    </source>
</evidence>
<reference evidence="2 3" key="1">
    <citation type="journal article" date="2014" name="Curr. Microbiol.">
        <title>Spirosoma radiotolerans sp. nov., a gamma-radiation-resistant bacterium isolated from gamma ray-irradiated soil.</title>
        <authorList>
            <person name="Lee J.J."/>
            <person name="Srinivasan S."/>
            <person name="Lim S."/>
            <person name="Joe M."/>
            <person name="Im S."/>
            <person name="Bae S.I."/>
            <person name="Park K.R."/>
            <person name="Han J.H."/>
            <person name="Park S.H."/>
            <person name="Joo B.M."/>
            <person name="Park S.J."/>
            <person name="Kim M.K."/>
        </authorList>
    </citation>
    <scope>NUCLEOTIDE SEQUENCE [LARGE SCALE GENOMIC DNA]</scope>
    <source>
        <strain evidence="2 3">DG5A</strain>
    </source>
</reference>
<dbReference type="GO" id="GO:0016787">
    <property type="term" value="F:hydrolase activity"/>
    <property type="evidence" value="ECO:0007669"/>
    <property type="project" value="UniProtKB-KW"/>
</dbReference>
<keyword evidence="2" id="KW-0378">Hydrolase</keyword>
<keyword evidence="3" id="KW-1185">Reference proteome</keyword>
<gene>
    <name evidence="2" type="ORF">SD10_07245</name>
</gene>
<protein>
    <submittedName>
        <fullName evidence="2">Glycosyl hydrolase</fullName>
    </submittedName>
</protein>
<dbReference type="InterPro" id="IPR010496">
    <property type="entry name" value="AL/BT2_dom"/>
</dbReference>
<proteinExistence type="predicted"/>
<name>A0A0E3VAN5_9BACT</name>
<dbReference type="AlphaFoldDB" id="A0A0E3VAN5"/>
<evidence type="ECO:0000259" key="1">
    <source>
        <dbReference type="Pfam" id="PF06439"/>
    </source>
</evidence>
<dbReference type="RefSeq" id="WP_046579165.1">
    <property type="nucleotide sequence ID" value="NZ_CP010429.1"/>
</dbReference>
<dbReference type="Proteomes" id="UP000033054">
    <property type="component" value="Chromosome"/>
</dbReference>
<dbReference type="KEGG" id="srd:SD10_07245"/>
<dbReference type="Pfam" id="PF06439">
    <property type="entry name" value="3keto-disac_hyd"/>
    <property type="match status" value="1"/>
</dbReference>
<dbReference type="STRING" id="1379870.SD10_07245"/>
<dbReference type="EMBL" id="CP010429">
    <property type="protein sequence ID" value="AKD58386.1"/>
    <property type="molecule type" value="Genomic_DNA"/>
</dbReference>
<organism evidence="2 3">
    <name type="scientific">Spirosoma radiotolerans</name>
    <dbReference type="NCBI Taxonomy" id="1379870"/>
    <lineage>
        <taxon>Bacteria</taxon>
        <taxon>Pseudomonadati</taxon>
        <taxon>Bacteroidota</taxon>
        <taxon>Cytophagia</taxon>
        <taxon>Cytophagales</taxon>
        <taxon>Cytophagaceae</taxon>
        <taxon>Spirosoma</taxon>
    </lineage>
</organism>
<sequence>MHTTSIRFLAVLLAIGLCVGFISRPTAGGWVSIFDGKTLNGWKVTEESPETFSVQDGAIVVAGPRAHLFYEGPVNNHNFKNFEWKAQVKTMPGSNSGMFIHTAYQPSGWPSKGYEIQVNQSHTDWRKTGSVYGLQDVKEVFVKDGEWYTEHIIVQGKKVIIKVNDKVINDYTEADSVSNGSSGKKLSSGTIALQGHDPKSKVFYKDIQIKVLPD</sequence>
<evidence type="ECO:0000313" key="2">
    <source>
        <dbReference type="EMBL" id="AKD58386.1"/>
    </source>
</evidence>
<accession>A0A0E3VAN5</accession>
<dbReference type="HOGENOM" id="CLU_073042_2_0_10"/>
<feature type="domain" description="3-keto-alpha-glucoside-1,2-lyase/3-keto-2-hydroxy-glucal hydratase" evidence="1">
    <location>
        <begin position="29"/>
        <end position="210"/>
    </location>
</feature>